<name>M3BT76_SPHMS</name>
<evidence type="ECO:0000259" key="1">
    <source>
        <dbReference type="PROSITE" id="PS50011"/>
    </source>
</evidence>
<dbReference type="AlphaFoldDB" id="M3BT76"/>
<dbReference type="PROSITE" id="PS50011">
    <property type="entry name" value="PROTEIN_KINASE_DOM"/>
    <property type="match status" value="1"/>
</dbReference>
<keyword evidence="2" id="KW-0808">Transferase</keyword>
<feature type="domain" description="Protein kinase" evidence="1">
    <location>
        <begin position="214"/>
        <end position="529"/>
    </location>
</feature>
<dbReference type="SMART" id="SM00220">
    <property type="entry name" value="S_TKc"/>
    <property type="match status" value="1"/>
</dbReference>
<dbReference type="GeneID" id="27904905"/>
<dbReference type="PANTHER" id="PTHR44305">
    <property type="entry name" value="SI:DKEY-192D15.2-RELATED"/>
    <property type="match status" value="1"/>
</dbReference>
<dbReference type="InterPro" id="IPR053083">
    <property type="entry name" value="TF_kinase-domain_protein"/>
</dbReference>
<dbReference type="OrthoDB" id="310217at2759"/>
<sequence>MYTQLLSTLSIMATDPVYSKHLEWALSFFADEARREEHRKQAKAIWKNDIPTPDQINFRTQIESMEEAKATGAEMAEVWETHIKDRDWDSKWAPLLAKHVDEMEDIEVNELAAYMRVLGAYIYAIKSYRVTLERLMQTYVDFGLDHVFAPKTHENLTAAKGGEAAHVDSGQWDYVATVCNSPEFKARMKETMDAGTLSMFIDEFDEKKIWVAAIDLDEGLGKSVKLWVWLAFDERGNIVDRHVSKCEQLEEPWWSMPRYWHTYGNGEVLPMESYLSRKCWAEDNTAFVNHQSYLWNEEEHWVEFRMDYCPYGDLNGLYHTYRRENVPIPEPILWMIFQKLVEQCLIMEKGSVLANTSIPGWRQIVHRDIKPENVFVDVPSTNGFFPAYPTPKMADFGFAFETSPQDPTNPDQWSRAGTRPYLAPEQMGLSVIEDPNEAPVGIKLLAHTNIWGIGMLLLRLTNGPFPLDEQKKPIPFWSPTTNTMNLPGHETSLWAETHYSENLLALIRKAIVPEPYLRPTPQALLHWVVTEMEKVSDGVGEYCRAAKKGAQPGGIGEGEFGWLVGREKYKIALARDGGDEGMSLRTALEALRV</sequence>
<dbReference type="PANTHER" id="PTHR44305:SF24">
    <property type="entry name" value="TYROSINE-PROTEIN KINASE C03B1.5-RELATED"/>
    <property type="match status" value="1"/>
</dbReference>
<dbReference type="STRING" id="692275.M3BT76"/>
<evidence type="ECO:0000313" key="3">
    <source>
        <dbReference type="Proteomes" id="UP000016931"/>
    </source>
</evidence>
<dbReference type="Pfam" id="PF00069">
    <property type="entry name" value="Pkinase"/>
    <property type="match status" value="1"/>
</dbReference>
<protein>
    <submittedName>
        <fullName evidence="2">Kinase-like protein</fullName>
    </submittedName>
</protein>
<dbReference type="GO" id="GO:0004672">
    <property type="term" value="F:protein kinase activity"/>
    <property type="evidence" value="ECO:0007669"/>
    <property type="project" value="InterPro"/>
</dbReference>
<dbReference type="HOGENOM" id="CLU_460170_0_0_1"/>
<keyword evidence="2" id="KW-0418">Kinase</keyword>
<dbReference type="eggNOG" id="KOG0581">
    <property type="taxonomic scope" value="Eukaryota"/>
</dbReference>
<dbReference type="GO" id="GO:0005524">
    <property type="term" value="F:ATP binding"/>
    <property type="evidence" value="ECO:0007669"/>
    <property type="project" value="InterPro"/>
</dbReference>
<dbReference type="EMBL" id="KB456268">
    <property type="protein sequence ID" value="EMF09865.1"/>
    <property type="molecule type" value="Genomic_DNA"/>
</dbReference>
<reference evidence="2 3" key="1">
    <citation type="journal article" date="2012" name="PLoS Pathog.">
        <title>Diverse lifestyles and strategies of plant pathogenesis encoded in the genomes of eighteen Dothideomycetes fungi.</title>
        <authorList>
            <person name="Ohm R.A."/>
            <person name="Feau N."/>
            <person name="Henrissat B."/>
            <person name="Schoch C.L."/>
            <person name="Horwitz B.A."/>
            <person name="Barry K.W."/>
            <person name="Condon B.J."/>
            <person name="Copeland A.C."/>
            <person name="Dhillon B."/>
            <person name="Glaser F."/>
            <person name="Hesse C.N."/>
            <person name="Kosti I."/>
            <person name="LaButti K."/>
            <person name="Lindquist E.A."/>
            <person name="Lucas S."/>
            <person name="Salamov A.A."/>
            <person name="Bradshaw R.E."/>
            <person name="Ciuffetti L."/>
            <person name="Hamelin R.C."/>
            <person name="Kema G.H.J."/>
            <person name="Lawrence C."/>
            <person name="Scott J.A."/>
            <person name="Spatafora J.W."/>
            <person name="Turgeon B.G."/>
            <person name="de Wit P.J.G.M."/>
            <person name="Zhong S."/>
            <person name="Goodwin S.B."/>
            <person name="Grigoriev I.V."/>
        </authorList>
    </citation>
    <scope>NUCLEOTIDE SEQUENCE [LARGE SCALE GENOMIC DNA]</scope>
    <source>
        <strain evidence="2 3">SO2202</strain>
    </source>
</reference>
<evidence type="ECO:0000313" key="2">
    <source>
        <dbReference type="EMBL" id="EMF09865.1"/>
    </source>
</evidence>
<gene>
    <name evidence="2" type="ORF">SEPMUDRAFT_158103</name>
</gene>
<dbReference type="SUPFAM" id="SSF56112">
    <property type="entry name" value="Protein kinase-like (PK-like)"/>
    <property type="match status" value="1"/>
</dbReference>
<dbReference type="PROSITE" id="PS00108">
    <property type="entry name" value="PROTEIN_KINASE_ST"/>
    <property type="match status" value="1"/>
</dbReference>
<keyword evidence="3" id="KW-1185">Reference proteome</keyword>
<dbReference type="InterPro" id="IPR011009">
    <property type="entry name" value="Kinase-like_dom_sf"/>
</dbReference>
<dbReference type="Proteomes" id="UP000016931">
    <property type="component" value="Unassembled WGS sequence"/>
</dbReference>
<dbReference type="Gene3D" id="1.10.510.10">
    <property type="entry name" value="Transferase(Phosphotransferase) domain 1"/>
    <property type="match status" value="1"/>
</dbReference>
<dbReference type="InterPro" id="IPR008271">
    <property type="entry name" value="Ser/Thr_kinase_AS"/>
</dbReference>
<organism evidence="2 3">
    <name type="scientific">Sphaerulina musiva (strain SO2202)</name>
    <name type="common">Poplar stem canker fungus</name>
    <name type="synonym">Septoria musiva</name>
    <dbReference type="NCBI Taxonomy" id="692275"/>
    <lineage>
        <taxon>Eukaryota</taxon>
        <taxon>Fungi</taxon>
        <taxon>Dikarya</taxon>
        <taxon>Ascomycota</taxon>
        <taxon>Pezizomycotina</taxon>
        <taxon>Dothideomycetes</taxon>
        <taxon>Dothideomycetidae</taxon>
        <taxon>Mycosphaerellales</taxon>
        <taxon>Mycosphaerellaceae</taxon>
        <taxon>Sphaerulina</taxon>
    </lineage>
</organism>
<dbReference type="RefSeq" id="XP_016757986.1">
    <property type="nucleotide sequence ID" value="XM_016907768.1"/>
</dbReference>
<proteinExistence type="predicted"/>
<dbReference type="InterPro" id="IPR000719">
    <property type="entry name" value="Prot_kinase_dom"/>
</dbReference>
<accession>M3BT76</accession>